<dbReference type="GO" id="GO:0004197">
    <property type="term" value="F:cysteine-type endopeptidase activity"/>
    <property type="evidence" value="ECO:0007669"/>
    <property type="project" value="InterPro"/>
</dbReference>
<dbReference type="EMBL" id="VZAH01000010">
    <property type="protein sequence ID" value="MQP13079.1"/>
    <property type="molecule type" value="Genomic_DNA"/>
</dbReference>
<dbReference type="GO" id="GO:0006508">
    <property type="term" value="P:proteolysis"/>
    <property type="evidence" value="ECO:0007669"/>
    <property type="project" value="InterPro"/>
</dbReference>
<dbReference type="PANTHER" id="PTHR22576">
    <property type="entry name" value="MUCOSA ASSOCIATED LYMPHOID TISSUE LYMPHOMA TRANSLOCATION PROTEIN 1/PARACASPASE"/>
    <property type="match status" value="1"/>
</dbReference>
<organism evidence="3 4">
    <name type="scientific">Segatella copri</name>
    <dbReference type="NCBI Taxonomy" id="165179"/>
    <lineage>
        <taxon>Bacteria</taxon>
        <taxon>Pseudomonadati</taxon>
        <taxon>Bacteroidota</taxon>
        <taxon>Bacteroidia</taxon>
        <taxon>Bacteroidales</taxon>
        <taxon>Prevotellaceae</taxon>
        <taxon>Segatella</taxon>
    </lineage>
</organism>
<accession>A0A6G1VI26</accession>
<dbReference type="PROSITE" id="PS51257">
    <property type="entry name" value="PROKAR_LIPOPROTEIN"/>
    <property type="match status" value="1"/>
</dbReference>
<evidence type="ECO:0000256" key="1">
    <source>
        <dbReference type="SAM" id="SignalP"/>
    </source>
</evidence>
<proteinExistence type="predicted"/>
<feature type="chain" id="PRO_5026274630" evidence="1">
    <location>
        <begin position="25"/>
        <end position="340"/>
    </location>
</feature>
<name>A0A6G1VI26_9BACT</name>
<feature type="signal peptide" evidence="1">
    <location>
        <begin position="1"/>
        <end position="24"/>
    </location>
</feature>
<dbReference type="Pfam" id="PF00656">
    <property type="entry name" value="Peptidase_C14"/>
    <property type="match status" value="1"/>
</dbReference>
<dbReference type="InterPro" id="IPR052039">
    <property type="entry name" value="Caspase-related_regulators"/>
</dbReference>
<dbReference type="Gene3D" id="3.40.50.1460">
    <property type="match status" value="1"/>
</dbReference>
<dbReference type="InterPro" id="IPR011600">
    <property type="entry name" value="Pept_C14_caspase"/>
</dbReference>
<keyword evidence="1" id="KW-0732">Signal</keyword>
<protein>
    <submittedName>
        <fullName evidence="3">Caspase family protein</fullName>
    </submittedName>
</protein>
<sequence length="340" mass="37400">MKWKNIMMMVMMAAGCWFSLPVHSQRISVGKKGLVKVMRTDSTCAQEFVRDEHQSVATRKTAKAAGAAEGVNTLASYLKSDVDLNIPVSKVKQEKTFAVIIANENYQEEVNVEFALNDGMAFREYCIKLLGIPESNLHIRKDATLNNMLAEINWMQNIAKAYGAEARFIFYYAGHGMPDESNGTSYLLPVDGKSNILATGYSMSRLYAELNGLNAACVTVLMDACFSGSKRGEGMLASARGVALKAKAEAPKGNMLVMTAAQGSETAYPYKEKKHGLFTYFLLKKLQESKGKVTYGDLFDYVKTNVAQKSIVVNEKSQTPTIAVSGDLVSTWQGIRLNED</sequence>
<evidence type="ECO:0000313" key="4">
    <source>
        <dbReference type="Proteomes" id="UP000477980"/>
    </source>
</evidence>
<evidence type="ECO:0000313" key="3">
    <source>
        <dbReference type="EMBL" id="MQP13079.1"/>
    </source>
</evidence>
<gene>
    <name evidence="3" type="ORF">F7D25_01335</name>
</gene>
<dbReference type="Proteomes" id="UP000477980">
    <property type="component" value="Unassembled WGS sequence"/>
</dbReference>
<dbReference type="RefSeq" id="WP_153092318.1">
    <property type="nucleotide sequence ID" value="NZ_VZAH01000010.1"/>
</dbReference>
<dbReference type="OrthoDB" id="1492850at2"/>
<dbReference type="InterPro" id="IPR029030">
    <property type="entry name" value="Caspase-like_dom_sf"/>
</dbReference>
<reference evidence="3 4" key="1">
    <citation type="submission" date="2019-09" db="EMBL/GenBank/DDBJ databases">
        <title>Distinct polysaccharide growth profiles of human intestinal Prevotella copri isolates.</title>
        <authorList>
            <person name="Fehlner-Peach H."/>
            <person name="Magnabosco C."/>
            <person name="Raghavan V."/>
            <person name="Scher J.U."/>
            <person name="Tett A."/>
            <person name="Cox L.M."/>
            <person name="Gottsegen C."/>
            <person name="Watters A."/>
            <person name="Wiltshire- Gordon J.D."/>
            <person name="Segata N."/>
            <person name="Bonneau R."/>
            <person name="Littman D.R."/>
        </authorList>
    </citation>
    <scope>NUCLEOTIDE SEQUENCE [LARGE SCALE GENOMIC DNA]</scope>
    <source>
        <strain evidence="4">iAA917</strain>
    </source>
</reference>
<evidence type="ECO:0000259" key="2">
    <source>
        <dbReference type="Pfam" id="PF00656"/>
    </source>
</evidence>
<dbReference type="PANTHER" id="PTHR22576:SF37">
    <property type="entry name" value="MUCOSA-ASSOCIATED LYMPHOID TISSUE LYMPHOMA TRANSLOCATION PROTEIN 1"/>
    <property type="match status" value="1"/>
</dbReference>
<comment type="caution">
    <text evidence="3">The sequence shown here is derived from an EMBL/GenBank/DDBJ whole genome shotgun (WGS) entry which is preliminary data.</text>
</comment>
<dbReference type="SUPFAM" id="SSF52129">
    <property type="entry name" value="Caspase-like"/>
    <property type="match status" value="1"/>
</dbReference>
<feature type="domain" description="Peptidase C14 caspase" evidence="2">
    <location>
        <begin position="97"/>
        <end position="323"/>
    </location>
</feature>
<dbReference type="AlphaFoldDB" id="A0A6G1VI26"/>